<dbReference type="PANTHER" id="PTHR11080">
    <property type="entry name" value="PYRAZINAMIDASE/NICOTINAMIDASE"/>
    <property type="match status" value="1"/>
</dbReference>
<dbReference type="PANTHER" id="PTHR11080:SF2">
    <property type="entry name" value="LD05707P"/>
    <property type="match status" value="1"/>
</dbReference>
<keyword evidence="4" id="KW-1185">Reference proteome</keyword>
<dbReference type="EMBL" id="JACHGW010000003">
    <property type="protein sequence ID" value="MBB6051406.1"/>
    <property type="molecule type" value="Genomic_DNA"/>
</dbReference>
<evidence type="ECO:0000256" key="2">
    <source>
        <dbReference type="ARBA" id="ARBA00022801"/>
    </source>
</evidence>
<protein>
    <submittedName>
        <fullName evidence="3">Nicotinamidase-related amidase</fullName>
    </submittedName>
</protein>
<reference evidence="3 4" key="1">
    <citation type="submission" date="2020-08" db="EMBL/GenBank/DDBJ databases">
        <title>Genomic Encyclopedia of Type Strains, Phase IV (KMG-IV): sequencing the most valuable type-strain genomes for metagenomic binning, comparative biology and taxonomic classification.</title>
        <authorList>
            <person name="Goeker M."/>
        </authorList>
    </citation>
    <scope>NUCLEOTIDE SEQUENCE [LARGE SCALE GENOMIC DNA]</scope>
    <source>
        <strain evidence="3 4">DSM 23562</strain>
    </source>
</reference>
<dbReference type="GO" id="GO:0016787">
    <property type="term" value="F:hydrolase activity"/>
    <property type="evidence" value="ECO:0007669"/>
    <property type="project" value="UniProtKB-KW"/>
</dbReference>
<dbReference type="InterPro" id="IPR052347">
    <property type="entry name" value="Isochorismatase_Nicotinamidase"/>
</dbReference>
<proteinExistence type="inferred from homology"/>
<dbReference type="AlphaFoldDB" id="A0A7W9W7N6"/>
<dbReference type="RefSeq" id="WP_184198303.1">
    <property type="nucleotide sequence ID" value="NZ_JACHGW010000003.1"/>
</dbReference>
<keyword evidence="2" id="KW-0378">Hydrolase</keyword>
<sequence>MKRHLLIIDPQEDFCNPSGALFVPGAERDIPRIAALLSQPLAAVHVTLDTHHVLDIAHPLWWRDSDGNPPAPFTIIDELTRWHAADPAHQAQSAAYVAALAQNGRYPLCIWPPHCLIGSAGHAVAAELFAALCDWEARTGQSVDYVRKGENPFTEHYSAIAADVPDPSDPATLPNQALLSALQEADEILVCGEAGSHCVANTVRDLVAHGIPAQKLTLLTDCFSPVPGFEALQSTFLSELTAVGAKITGG</sequence>
<dbReference type="Gene3D" id="3.40.50.850">
    <property type="entry name" value="Isochorismatase-like"/>
    <property type="match status" value="1"/>
</dbReference>
<gene>
    <name evidence="3" type="ORF">HNQ39_003216</name>
</gene>
<evidence type="ECO:0000313" key="3">
    <source>
        <dbReference type="EMBL" id="MBB6051406.1"/>
    </source>
</evidence>
<evidence type="ECO:0000313" key="4">
    <source>
        <dbReference type="Proteomes" id="UP000520814"/>
    </source>
</evidence>
<comment type="caution">
    <text evidence="3">The sequence shown here is derived from an EMBL/GenBank/DDBJ whole genome shotgun (WGS) entry which is preliminary data.</text>
</comment>
<dbReference type="SUPFAM" id="SSF52499">
    <property type="entry name" value="Isochorismatase-like hydrolases"/>
    <property type="match status" value="1"/>
</dbReference>
<accession>A0A7W9W7N6</accession>
<evidence type="ECO:0000256" key="1">
    <source>
        <dbReference type="ARBA" id="ARBA00006336"/>
    </source>
</evidence>
<dbReference type="InterPro" id="IPR036380">
    <property type="entry name" value="Isochorismatase-like_sf"/>
</dbReference>
<organism evidence="3 4">
    <name type="scientific">Armatimonas rosea</name>
    <dbReference type="NCBI Taxonomy" id="685828"/>
    <lineage>
        <taxon>Bacteria</taxon>
        <taxon>Bacillati</taxon>
        <taxon>Armatimonadota</taxon>
        <taxon>Armatimonadia</taxon>
        <taxon>Armatimonadales</taxon>
        <taxon>Armatimonadaceae</taxon>
        <taxon>Armatimonas</taxon>
    </lineage>
</organism>
<dbReference type="Proteomes" id="UP000520814">
    <property type="component" value="Unassembled WGS sequence"/>
</dbReference>
<comment type="similarity">
    <text evidence="1">Belongs to the isochorismatase family.</text>
</comment>
<name>A0A7W9W7N6_ARMRO</name>